<proteinExistence type="inferred from homology"/>
<comment type="subcellular location">
    <subcellularLocation>
        <location evidence="1">Cytoplasm</location>
    </subcellularLocation>
</comment>
<evidence type="ECO:0000256" key="8">
    <source>
        <dbReference type="ARBA" id="ARBA00038873"/>
    </source>
</evidence>
<comment type="function">
    <text evidence="7">Catalyzes the GTP-dependent phosphorylation of 5-hydroxy-L-lysine.</text>
</comment>
<dbReference type="Gene3D" id="3.90.1200.10">
    <property type="match status" value="1"/>
</dbReference>
<dbReference type="InterPro" id="IPR002575">
    <property type="entry name" value="Aminoglycoside_PTrfase"/>
</dbReference>
<evidence type="ECO:0000256" key="1">
    <source>
        <dbReference type="ARBA" id="ARBA00004496"/>
    </source>
</evidence>
<dbReference type="SUPFAM" id="SSF56112">
    <property type="entry name" value="Protein kinase-like (PK-like)"/>
    <property type="match status" value="1"/>
</dbReference>
<evidence type="ECO:0000256" key="5">
    <source>
        <dbReference type="ARBA" id="ARBA00022777"/>
    </source>
</evidence>
<dbReference type="EC" id="2.7.1.81" evidence="8"/>
<dbReference type="AlphaFoldDB" id="A0A8C4Q8E6"/>
<sequence>MCEDKHRLDPQLSQEEARDLLENTYGINDIIALKPLPSFEDQNFHVTAKAADHFQPDYILKITNNVVSQNPDGCSVQSHAMTFLRECGFPTPMTFPTTGGEMCDRGSTIRNGPQKYIVRLLEYMPGVPLSRVVVQSDMFYKLENYFDPDSLWNISNLLKLMPLLEVLNGNPIKKLVCDVLQVCTSSLLPKLPYCRFIHGDLNVYNILVEECMEENYKISGIIDFGDSFPGYYVSELAILMAYAMGVHPEKMMVGGHIIAGYESVMPLTAEEKDSLFFSVVSRLASSIVLCQHTARNTPKNTQYLFIHYNFNCNLLRDLWEAGKEKVEELWFDVADLYSTKFN</sequence>
<dbReference type="PANTHER" id="PTHR21064:SF1">
    <property type="entry name" value="HYDROXYLYSINE KINASE"/>
    <property type="match status" value="1"/>
</dbReference>
<evidence type="ECO:0000259" key="10">
    <source>
        <dbReference type="Pfam" id="PF01636"/>
    </source>
</evidence>
<name>A0A8C4Q8E6_EPTBU</name>
<keyword evidence="3" id="KW-0963">Cytoplasm</keyword>
<dbReference type="Gene3D" id="3.30.200.20">
    <property type="entry name" value="Phosphorylase Kinase, domain 1"/>
    <property type="match status" value="1"/>
</dbReference>
<dbReference type="Pfam" id="PF01636">
    <property type="entry name" value="APH"/>
    <property type="match status" value="1"/>
</dbReference>
<evidence type="ECO:0000256" key="7">
    <source>
        <dbReference type="ARBA" id="ARBA00037368"/>
    </source>
</evidence>
<evidence type="ECO:0000313" key="12">
    <source>
        <dbReference type="Proteomes" id="UP000694388"/>
    </source>
</evidence>
<dbReference type="Proteomes" id="UP000694388">
    <property type="component" value="Unplaced"/>
</dbReference>
<protein>
    <recommendedName>
        <fullName evidence="9">Hydroxylysine kinase</fullName>
        <ecNumber evidence="8">2.7.1.81</ecNumber>
    </recommendedName>
</protein>
<reference evidence="11" key="1">
    <citation type="submission" date="2025-08" db="UniProtKB">
        <authorList>
            <consortium name="Ensembl"/>
        </authorList>
    </citation>
    <scope>IDENTIFICATION</scope>
</reference>
<reference evidence="11" key="2">
    <citation type="submission" date="2025-09" db="UniProtKB">
        <authorList>
            <consortium name="Ensembl"/>
        </authorList>
    </citation>
    <scope>IDENTIFICATION</scope>
</reference>
<keyword evidence="12" id="KW-1185">Reference proteome</keyword>
<dbReference type="OMA" id="EFLTRIM"/>
<evidence type="ECO:0000256" key="9">
    <source>
        <dbReference type="ARBA" id="ARBA00040505"/>
    </source>
</evidence>
<comment type="catalytic activity">
    <reaction evidence="6">
        <text>(5R)-5-hydroxy-L-lysine + GTP = (5R)-5-phosphooxy-L-lysine + GDP + H(+)</text>
        <dbReference type="Rhea" id="RHEA:19049"/>
        <dbReference type="ChEBI" id="CHEBI:15378"/>
        <dbReference type="ChEBI" id="CHEBI:37565"/>
        <dbReference type="ChEBI" id="CHEBI:57882"/>
        <dbReference type="ChEBI" id="CHEBI:58189"/>
        <dbReference type="ChEBI" id="CHEBI:58357"/>
        <dbReference type="EC" id="2.7.1.81"/>
    </reaction>
</comment>
<keyword evidence="4" id="KW-0808">Transferase</keyword>
<evidence type="ECO:0000256" key="3">
    <source>
        <dbReference type="ARBA" id="ARBA00022490"/>
    </source>
</evidence>
<evidence type="ECO:0000256" key="4">
    <source>
        <dbReference type="ARBA" id="ARBA00022679"/>
    </source>
</evidence>
<organism evidence="11 12">
    <name type="scientific">Eptatretus burgeri</name>
    <name type="common">Inshore hagfish</name>
    <dbReference type="NCBI Taxonomy" id="7764"/>
    <lineage>
        <taxon>Eukaryota</taxon>
        <taxon>Metazoa</taxon>
        <taxon>Chordata</taxon>
        <taxon>Craniata</taxon>
        <taxon>Vertebrata</taxon>
        <taxon>Cyclostomata</taxon>
        <taxon>Myxini</taxon>
        <taxon>Myxiniformes</taxon>
        <taxon>Myxinidae</taxon>
        <taxon>Eptatretinae</taxon>
        <taxon>Eptatretus</taxon>
    </lineage>
</organism>
<dbReference type="GO" id="GO:0005737">
    <property type="term" value="C:cytoplasm"/>
    <property type="evidence" value="ECO:0007669"/>
    <property type="project" value="UniProtKB-SubCell"/>
</dbReference>
<feature type="domain" description="Aminoglycoside phosphotransferase" evidence="10">
    <location>
        <begin position="187"/>
        <end position="262"/>
    </location>
</feature>
<dbReference type="InterPro" id="IPR011009">
    <property type="entry name" value="Kinase-like_dom_sf"/>
</dbReference>
<dbReference type="Ensembl" id="ENSEBUT00000012202.1">
    <property type="protein sequence ID" value="ENSEBUP00000011629.1"/>
    <property type="gene ID" value="ENSEBUG00000007447.1"/>
</dbReference>
<keyword evidence="5" id="KW-0418">Kinase</keyword>
<evidence type="ECO:0000313" key="11">
    <source>
        <dbReference type="Ensembl" id="ENSEBUP00000011629.1"/>
    </source>
</evidence>
<comment type="similarity">
    <text evidence="2">Belongs to the aminoglycoside phosphotransferase family.</text>
</comment>
<evidence type="ECO:0000256" key="6">
    <source>
        <dbReference type="ARBA" id="ARBA00036820"/>
    </source>
</evidence>
<dbReference type="GeneTree" id="ENSGT00390000011314"/>
<dbReference type="PANTHER" id="PTHR21064">
    <property type="entry name" value="AMINOGLYCOSIDE PHOSPHOTRANSFERASE DOMAIN-CONTAINING PROTEIN-RELATED"/>
    <property type="match status" value="1"/>
</dbReference>
<dbReference type="GO" id="GO:0047992">
    <property type="term" value="F:hydroxylysine kinase activity"/>
    <property type="evidence" value="ECO:0007669"/>
    <property type="project" value="UniProtKB-EC"/>
</dbReference>
<dbReference type="InterPro" id="IPR050249">
    <property type="entry name" value="Pseudomonas-type_ThrB"/>
</dbReference>
<accession>A0A8C4Q8E6</accession>
<evidence type="ECO:0000256" key="2">
    <source>
        <dbReference type="ARBA" id="ARBA00006219"/>
    </source>
</evidence>